<dbReference type="InterPro" id="IPR011871">
    <property type="entry name" value="Fib_succ_major"/>
</dbReference>
<name>A0A412TQY0_9BACT</name>
<dbReference type="NCBIfam" id="TIGR02145">
    <property type="entry name" value="Fib_succ_major"/>
    <property type="match status" value="2"/>
</dbReference>
<accession>A0A412TQY0</accession>
<gene>
    <name evidence="2" type="ORF">DWW57_09615</name>
</gene>
<protein>
    <recommendedName>
        <fullName evidence="1">Fibrobacter succinogenes major paralogous domain-containing protein</fullName>
    </recommendedName>
</protein>
<dbReference type="Pfam" id="PF09603">
    <property type="entry name" value="Fib_succ_major"/>
    <property type="match status" value="1"/>
</dbReference>
<sequence>MRLLLKNWVLNCKTGIMKKIIYILFGMLAWWSCEDENSLIGPEGVFSEYTDSRDGKIYRCVTIGDQTWMAENLAYRLPLGSVDGCYTYREENLDTNRIEPARALFDEVVQNAINDGKISSDPLPEVPFFSPASFVMMYLDYPGSAVSIVNLIANTVTWYPSMQSTVETLNQILAETKTKTIGLTAEEYFLNAEEENDGYAEKYGLLYTYDAALKALPDGWRLPTDEDWKKLETELYMDGDELGLLEQWRGKQAGMLLKEEGTGFRILYGGTRAYGTFAYGTPYMNKDMNAYFWSSSKIVQSDSVQTGIIRAASKVYEGILRGTSNLTAAYSVRCIKE</sequence>
<evidence type="ECO:0000313" key="3">
    <source>
        <dbReference type="Proteomes" id="UP000284243"/>
    </source>
</evidence>
<evidence type="ECO:0000313" key="2">
    <source>
        <dbReference type="EMBL" id="RGU56264.1"/>
    </source>
</evidence>
<dbReference type="Proteomes" id="UP000284243">
    <property type="component" value="Unassembled WGS sequence"/>
</dbReference>
<comment type="caution">
    <text evidence="2">The sequence shown here is derived from an EMBL/GenBank/DDBJ whole genome shotgun (WGS) entry which is preliminary data.</text>
</comment>
<dbReference type="EMBL" id="QRYC01000011">
    <property type="protein sequence ID" value="RGU56264.1"/>
    <property type="molecule type" value="Genomic_DNA"/>
</dbReference>
<evidence type="ECO:0000259" key="1">
    <source>
        <dbReference type="Pfam" id="PF09603"/>
    </source>
</evidence>
<organism evidence="2 3">
    <name type="scientific">Odoribacter splanchnicus</name>
    <dbReference type="NCBI Taxonomy" id="28118"/>
    <lineage>
        <taxon>Bacteria</taxon>
        <taxon>Pseudomonadati</taxon>
        <taxon>Bacteroidota</taxon>
        <taxon>Bacteroidia</taxon>
        <taxon>Bacteroidales</taxon>
        <taxon>Odoribacteraceae</taxon>
        <taxon>Odoribacter</taxon>
    </lineage>
</organism>
<proteinExistence type="predicted"/>
<reference evidence="2 3" key="1">
    <citation type="submission" date="2018-08" db="EMBL/GenBank/DDBJ databases">
        <title>A genome reference for cultivated species of the human gut microbiota.</title>
        <authorList>
            <person name="Zou Y."/>
            <person name="Xue W."/>
            <person name="Luo G."/>
        </authorList>
    </citation>
    <scope>NUCLEOTIDE SEQUENCE [LARGE SCALE GENOMIC DNA]</scope>
    <source>
        <strain evidence="2 3">AF16-14</strain>
    </source>
</reference>
<dbReference type="AlphaFoldDB" id="A0A412TQY0"/>
<feature type="domain" description="Fibrobacter succinogenes major paralogous" evidence="1">
    <location>
        <begin position="190"/>
        <end position="336"/>
    </location>
</feature>